<dbReference type="Gene3D" id="1.25.40.20">
    <property type="entry name" value="Ankyrin repeat-containing domain"/>
    <property type="match status" value="1"/>
</dbReference>
<dbReference type="CDD" id="cd00067">
    <property type="entry name" value="GAL4"/>
    <property type="match status" value="1"/>
</dbReference>
<keyword evidence="2 4" id="KW-0040">ANK repeat</keyword>
<dbReference type="Pfam" id="PF13857">
    <property type="entry name" value="Ank_5"/>
    <property type="match status" value="1"/>
</dbReference>
<dbReference type="AlphaFoldDB" id="A0A6G1JE47"/>
<dbReference type="InterPro" id="IPR036770">
    <property type="entry name" value="Ankyrin_rpt-contain_sf"/>
</dbReference>
<evidence type="ECO:0000313" key="6">
    <source>
        <dbReference type="EMBL" id="KAF2688445.1"/>
    </source>
</evidence>
<protein>
    <submittedName>
        <fullName evidence="6">Uncharacterized protein</fullName>
    </submittedName>
</protein>
<keyword evidence="3" id="KW-0539">Nucleus</keyword>
<evidence type="ECO:0000256" key="1">
    <source>
        <dbReference type="ARBA" id="ARBA00022737"/>
    </source>
</evidence>
<dbReference type="OrthoDB" id="539213at2759"/>
<proteinExistence type="predicted"/>
<dbReference type="Proteomes" id="UP000799291">
    <property type="component" value="Unassembled WGS sequence"/>
</dbReference>
<evidence type="ECO:0000256" key="4">
    <source>
        <dbReference type="PROSITE-ProRule" id="PRU00023"/>
    </source>
</evidence>
<evidence type="ECO:0000256" key="3">
    <source>
        <dbReference type="ARBA" id="ARBA00023242"/>
    </source>
</evidence>
<keyword evidence="7" id="KW-1185">Reference proteome</keyword>
<dbReference type="PROSITE" id="PS50088">
    <property type="entry name" value="ANK_REPEAT"/>
    <property type="match status" value="1"/>
</dbReference>
<evidence type="ECO:0000256" key="2">
    <source>
        <dbReference type="ARBA" id="ARBA00023043"/>
    </source>
</evidence>
<dbReference type="GO" id="GO:0008270">
    <property type="term" value="F:zinc ion binding"/>
    <property type="evidence" value="ECO:0007669"/>
    <property type="project" value="InterPro"/>
</dbReference>
<dbReference type="PANTHER" id="PTHR24171">
    <property type="entry name" value="ANKYRIN REPEAT DOMAIN-CONTAINING PROTEIN 39-RELATED"/>
    <property type="match status" value="1"/>
</dbReference>
<evidence type="ECO:0000313" key="7">
    <source>
        <dbReference type="Proteomes" id="UP000799291"/>
    </source>
</evidence>
<dbReference type="InterPro" id="IPR002110">
    <property type="entry name" value="Ankyrin_rpt"/>
</dbReference>
<reference evidence="6" key="1">
    <citation type="journal article" date="2020" name="Stud. Mycol.">
        <title>101 Dothideomycetes genomes: a test case for predicting lifestyles and emergence of pathogens.</title>
        <authorList>
            <person name="Haridas S."/>
            <person name="Albert R."/>
            <person name="Binder M."/>
            <person name="Bloem J."/>
            <person name="Labutti K."/>
            <person name="Salamov A."/>
            <person name="Andreopoulos B."/>
            <person name="Baker S."/>
            <person name="Barry K."/>
            <person name="Bills G."/>
            <person name="Bluhm B."/>
            <person name="Cannon C."/>
            <person name="Castanera R."/>
            <person name="Culley D."/>
            <person name="Daum C."/>
            <person name="Ezra D."/>
            <person name="Gonzalez J."/>
            <person name="Henrissat B."/>
            <person name="Kuo A."/>
            <person name="Liang C."/>
            <person name="Lipzen A."/>
            <person name="Lutzoni F."/>
            <person name="Magnuson J."/>
            <person name="Mondo S."/>
            <person name="Nolan M."/>
            <person name="Ohm R."/>
            <person name="Pangilinan J."/>
            <person name="Park H.-J."/>
            <person name="Ramirez L."/>
            <person name="Alfaro M."/>
            <person name="Sun H."/>
            <person name="Tritt A."/>
            <person name="Yoshinaga Y."/>
            <person name="Zwiers L.-H."/>
            <person name="Turgeon B."/>
            <person name="Goodwin S."/>
            <person name="Spatafora J."/>
            <person name="Crous P."/>
            <person name="Grigoriev I."/>
        </authorList>
    </citation>
    <scope>NUCLEOTIDE SEQUENCE</scope>
    <source>
        <strain evidence="6">CBS 122367</strain>
    </source>
</reference>
<feature type="non-terminal residue" evidence="6">
    <location>
        <position position="391"/>
    </location>
</feature>
<dbReference type="InterPro" id="IPR001138">
    <property type="entry name" value="Zn2Cys6_DnaBD"/>
</dbReference>
<dbReference type="SUPFAM" id="SSF48403">
    <property type="entry name" value="Ankyrin repeat"/>
    <property type="match status" value="1"/>
</dbReference>
<dbReference type="SMART" id="SM00248">
    <property type="entry name" value="ANK"/>
    <property type="match status" value="1"/>
</dbReference>
<feature type="region of interest" description="Disordered" evidence="5">
    <location>
        <begin position="62"/>
        <end position="87"/>
    </location>
</feature>
<sequence length="391" mass="44188">MASVASNNPGPLQRKRKLALVKCERCRLDKQKCLPVDRTWPTKCDRCIEKDFPCSEGRRVKRTTKHHATPNIGTLSHPNPKDQTNHSNFQRKMREWTELVSYRKIMVMAMENFLFLKKRILDPFLDGDLEPSHFDRCIAGGDFLQFPEFYFKLDAKLHELKTELIATKSCADDLGSELLSQLMAQAIPLFSWKYKCRICSNVGGEESRQDLNQLGDSCGTYLLRLNHLTNHVNERKSWTSGTVDLLKWEIEALSKISLKVHSTAEVMLKAVGLYDSLPSISQINLSFRLDGINYVSYLEDCAHWDCLGRSGLLQAFDACTEDSARELDVAHLSLFCPPDDTNKQDILGRTPLHLACEQNSTVAVQKLLSKGADPALKTVYGSLPLHFAAAK</sequence>
<gene>
    <name evidence="6" type="ORF">K458DRAFT_484506</name>
</gene>
<keyword evidence="1" id="KW-0677">Repeat</keyword>
<name>A0A6G1JE47_9PLEO</name>
<organism evidence="6 7">
    <name type="scientific">Lentithecium fluviatile CBS 122367</name>
    <dbReference type="NCBI Taxonomy" id="1168545"/>
    <lineage>
        <taxon>Eukaryota</taxon>
        <taxon>Fungi</taxon>
        <taxon>Dikarya</taxon>
        <taxon>Ascomycota</taxon>
        <taxon>Pezizomycotina</taxon>
        <taxon>Dothideomycetes</taxon>
        <taxon>Pleosporomycetidae</taxon>
        <taxon>Pleosporales</taxon>
        <taxon>Massarineae</taxon>
        <taxon>Lentitheciaceae</taxon>
        <taxon>Lentithecium</taxon>
    </lineage>
</organism>
<dbReference type="EMBL" id="MU005573">
    <property type="protein sequence ID" value="KAF2688445.1"/>
    <property type="molecule type" value="Genomic_DNA"/>
</dbReference>
<feature type="repeat" description="ANK" evidence="4">
    <location>
        <begin position="347"/>
        <end position="379"/>
    </location>
</feature>
<dbReference type="GO" id="GO:0000981">
    <property type="term" value="F:DNA-binding transcription factor activity, RNA polymerase II-specific"/>
    <property type="evidence" value="ECO:0007669"/>
    <property type="project" value="InterPro"/>
</dbReference>
<accession>A0A6G1JE47</accession>
<dbReference type="PROSITE" id="PS50297">
    <property type="entry name" value="ANK_REP_REGION"/>
    <property type="match status" value="1"/>
</dbReference>
<evidence type="ECO:0000256" key="5">
    <source>
        <dbReference type="SAM" id="MobiDB-lite"/>
    </source>
</evidence>